<gene>
    <name evidence="4" type="primary">mtnX</name>
    <name evidence="5" type="ORF">B0I26_10164</name>
</gene>
<protein>
    <recommendedName>
        <fullName evidence="4">2-hydroxy-3-keto-5-methylthiopentenyl-1-phosphate phosphatase</fullName>
        <shortName evidence="4">HK-MTPenyl-1-P phosphatase</shortName>
        <ecNumber evidence="4">3.1.3.87</ecNumber>
    </recommendedName>
</protein>
<keyword evidence="2 4" id="KW-0378">Hydrolase</keyword>
<dbReference type="GO" id="GO:0043716">
    <property type="term" value="F:2-hydroxy-3-keto-5-methylthiopentenyl-1-phosphate phosphatase activity"/>
    <property type="evidence" value="ECO:0007669"/>
    <property type="project" value="UniProtKB-UniRule"/>
</dbReference>
<dbReference type="InterPro" id="IPR036412">
    <property type="entry name" value="HAD-like_sf"/>
</dbReference>
<organism evidence="5 6">
    <name type="scientific">Paranoxybacillus vitaminiphilus</name>
    <dbReference type="NCBI Taxonomy" id="581036"/>
    <lineage>
        <taxon>Bacteria</taxon>
        <taxon>Bacillati</taxon>
        <taxon>Bacillota</taxon>
        <taxon>Bacilli</taxon>
        <taxon>Bacillales</taxon>
        <taxon>Anoxybacillaceae</taxon>
        <taxon>Paranoxybacillus</taxon>
    </lineage>
</organism>
<dbReference type="RefSeq" id="WP_111643484.1">
    <property type="nucleotide sequence ID" value="NZ_QLMH01000001.1"/>
</dbReference>
<comment type="caution">
    <text evidence="5">The sequence shown here is derived from an EMBL/GenBank/DDBJ whole genome shotgun (WGS) entry which is preliminary data.</text>
</comment>
<dbReference type="PANTHER" id="PTHR28181">
    <property type="entry name" value="UPF0655 PROTEIN YCR015C"/>
    <property type="match status" value="1"/>
</dbReference>
<evidence type="ECO:0000256" key="2">
    <source>
        <dbReference type="ARBA" id="ARBA00022801"/>
    </source>
</evidence>
<evidence type="ECO:0000313" key="5">
    <source>
        <dbReference type="EMBL" id="RAK23111.1"/>
    </source>
</evidence>
<dbReference type="NCBIfam" id="TIGR03333">
    <property type="entry name" value="salvage_mtnX"/>
    <property type="match status" value="1"/>
</dbReference>
<dbReference type="EC" id="3.1.3.87" evidence="4"/>
<name>A0A327YRE8_9BACL</name>
<dbReference type="PANTHER" id="PTHR28181:SF2">
    <property type="entry name" value="PHOSPHORIC MONOESTER HYDROLASE"/>
    <property type="match status" value="1"/>
</dbReference>
<comment type="pathway">
    <text evidence="4">Amino-acid biosynthesis; L-methionine biosynthesis via salvage pathway; L-methionine from S-methyl-5-thio-alpha-D-ribose 1-phosphate: step 4/6.</text>
</comment>
<dbReference type="Gene3D" id="3.40.50.1000">
    <property type="entry name" value="HAD superfamily/HAD-like"/>
    <property type="match status" value="1"/>
</dbReference>
<evidence type="ECO:0000256" key="1">
    <source>
        <dbReference type="ARBA" id="ARBA00022605"/>
    </source>
</evidence>
<comment type="similarity">
    <text evidence="4">Belongs to the HAD-like hydrolase superfamily. MtnX family.</text>
</comment>
<dbReference type="NCBIfam" id="TIGR01489">
    <property type="entry name" value="DKMTPPase-SF"/>
    <property type="match status" value="1"/>
</dbReference>
<dbReference type="SUPFAM" id="SSF56784">
    <property type="entry name" value="HAD-like"/>
    <property type="match status" value="1"/>
</dbReference>
<keyword evidence="3 4" id="KW-0486">Methionine biosynthesis</keyword>
<dbReference type="GO" id="GO:0019509">
    <property type="term" value="P:L-methionine salvage from methylthioadenosine"/>
    <property type="evidence" value="ECO:0007669"/>
    <property type="project" value="UniProtKB-UniRule"/>
</dbReference>
<dbReference type="Pfam" id="PF12710">
    <property type="entry name" value="HAD"/>
    <property type="match status" value="1"/>
</dbReference>
<comment type="function">
    <text evidence="4">Dephosphorylates 2-hydroxy-3-keto-5-methylthiopentenyl-1-phosphate (HK-MTPenyl-1-P) yielding 1,2-dihydroxy-3-keto-5-methylthiopentene (DHK-MTPene).</text>
</comment>
<evidence type="ECO:0000256" key="3">
    <source>
        <dbReference type="ARBA" id="ARBA00023167"/>
    </source>
</evidence>
<dbReference type="HAMAP" id="MF_01680">
    <property type="entry name" value="Salvage_MtnX"/>
    <property type="match status" value="1"/>
</dbReference>
<dbReference type="UniPathway" id="UPA00904">
    <property type="reaction ID" value="UER00877"/>
</dbReference>
<dbReference type="OrthoDB" id="9804940at2"/>
<dbReference type="Gene3D" id="3.90.1470.20">
    <property type="match status" value="1"/>
</dbReference>
<evidence type="ECO:0000256" key="4">
    <source>
        <dbReference type="HAMAP-Rule" id="MF_01680"/>
    </source>
</evidence>
<dbReference type="InterPro" id="IPR023214">
    <property type="entry name" value="HAD_sf"/>
</dbReference>
<dbReference type="EMBL" id="QLMH01000001">
    <property type="protein sequence ID" value="RAK23111.1"/>
    <property type="molecule type" value="Genomic_DNA"/>
</dbReference>
<keyword evidence="1 4" id="KW-0028">Amino-acid biosynthesis</keyword>
<reference evidence="5 6" key="1">
    <citation type="submission" date="2018-06" db="EMBL/GenBank/DDBJ databases">
        <title>Genomic Encyclopedia of Type Strains, Phase III (KMG-III): the genomes of soil and plant-associated and newly described type strains.</title>
        <authorList>
            <person name="Whitman W."/>
        </authorList>
    </citation>
    <scope>NUCLEOTIDE SEQUENCE [LARGE SCALE GENOMIC DNA]</scope>
    <source>
        <strain evidence="5 6">CGMCC 1.8979</strain>
    </source>
</reference>
<evidence type="ECO:0000313" key="6">
    <source>
        <dbReference type="Proteomes" id="UP000248555"/>
    </source>
</evidence>
<dbReference type="Proteomes" id="UP000248555">
    <property type="component" value="Unassembled WGS sequence"/>
</dbReference>
<comment type="catalytic activity">
    <reaction evidence="4">
        <text>2-hydroxy-5-methylsulfanyl-3-oxopent-1-enyl phosphate + H2O = 1,2-dihydroxy-5-(methylsulfanyl)pent-1-en-3-one + phosphate</text>
        <dbReference type="Rhea" id="RHEA:14481"/>
        <dbReference type="ChEBI" id="CHEBI:15377"/>
        <dbReference type="ChEBI" id="CHEBI:43474"/>
        <dbReference type="ChEBI" id="CHEBI:49252"/>
        <dbReference type="ChEBI" id="CHEBI:59505"/>
        <dbReference type="EC" id="3.1.3.87"/>
    </reaction>
</comment>
<dbReference type="InterPro" id="IPR050849">
    <property type="entry name" value="HAD-like_hydrolase_phosphatase"/>
</dbReference>
<dbReference type="AlphaFoldDB" id="A0A327YRE8"/>
<dbReference type="NCBIfam" id="TIGR01488">
    <property type="entry name" value="HAD-SF-IB"/>
    <property type="match status" value="1"/>
</dbReference>
<dbReference type="CDD" id="cd07524">
    <property type="entry name" value="HAD_Pase"/>
    <property type="match status" value="1"/>
</dbReference>
<dbReference type="InterPro" id="IPR006384">
    <property type="entry name" value="HAD_hydro_PyrdxlP_Pase-like"/>
</dbReference>
<dbReference type="NCBIfam" id="NF007103">
    <property type="entry name" value="PRK09552.1"/>
    <property type="match status" value="1"/>
</dbReference>
<proteinExistence type="inferred from homology"/>
<accession>A0A327YRE8</accession>
<dbReference type="InterPro" id="IPR017718">
    <property type="entry name" value="HAD-SF_hydro_IB_MtnX"/>
</dbReference>
<keyword evidence="6" id="KW-1185">Reference proteome</keyword>
<sequence length="219" mass="24677">MSKPIIFCDFDGTITNSDNIIAIMKQFAPPEWEAIKDDVLAQRISIQEGVGRMFSLLPSHRKDEITEFILKNAVIRDGFSEFVAYTKQNDIPLYIVSGGIDFFVYPLLEGLVEKEKIFCNGSDFSGETIKILWPYSCDEHCHNECGCCKPSLLRKLAKNEPFTIVIGDSITDLQAAKLADHVIARDFLLEKCKELGLSHTPFSTFFDVIDLLEGMEVNV</sequence>